<keyword evidence="2" id="KW-1185">Reference proteome</keyword>
<dbReference type="PANTHER" id="PTHR12904:SF28">
    <property type="entry name" value="ATP SYNTHASE SUBUNIT ALPHA-RELATED"/>
    <property type="match status" value="1"/>
</dbReference>
<dbReference type="AlphaFoldDB" id="A0A2G5UYY2"/>
<comment type="caution">
    <text evidence="1">The sequence shown here is derived from an EMBL/GenBank/DDBJ whole genome shotgun (WGS) entry which is preliminary data.</text>
</comment>
<dbReference type="Proteomes" id="UP000230233">
    <property type="component" value="Chromosome II"/>
</dbReference>
<sequence>MRGIELEIIGGYEELSELKNLRVLDVSGERYSNVELWVIRGLLQAEVRIENLEFLDCSMTFFEDHELKEFVENHPKLKTVAAISTRCDNLHIPTIDLLNNNSTDSTIKSLEYAVTNDRKDLTEVCIRFITDKLDRIHDQLNDSEISGFLNVLRYALIESKYELIKCLAIQCFATSSFFETERFFKSFWLEITGIVELLFTSCKHLKRSEIRRKIAISWILTVSERMVDLLKFGNILQDRLLNFIIEKTIELSCQSPGNIRKVSSIFIETNRFMSLDQYTAISNNKTVIKELFDFSHRLITLDPSSYKQVMEVIVRCLNQASESTLNYLVSNCQAVEKCYEQVMIVFQSPSTDSQNNLSKIVLKLMSVLNLNYPDEKAKALTSCSILSLLLAKSLVDDREYVNTILGEFNDSWGRSKILAYQNITEVMNAIFTSEYSTDESIRFGLMLTSTFVNAKICESTEYWNWVRTTLEYIRNNEMCTKKTRESASAVLNEMSTIEKKWISH</sequence>
<dbReference type="STRING" id="1611254.A0A2G5UYY2"/>
<reference evidence="2" key="1">
    <citation type="submission" date="2017-10" db="EMBL/GenBank/DDBJ databases">
        <title>Rapid genome shrinkage in a self-fertile nematode reveals novel sperm competition proteins.</title>
        <authorList>
            <person name="Yin D."/>
            <person name="Schwarz E.M."/>
            <person name="Thomas C.G."/>
            <person name="Felde R.L."/>
            <person name="Korf I.F."/>
            <person name="Cutter A.D."/>
            <person name="Schartner C.M."/>
            <person name="Ralston E.J."/>
            <person name="Meyer B.J."/>
            <person name="Haag E.S."/>
        </authorList>
    </citation>
    <scope>NUCLEOTIDE SEQUENCE [LARGE SCALE GENOMIC DNA]</scope>
    <source>
        <strain evidence="2">JU1422</strain>
    </source>
</reference>
<name>A0A2G5UYY2_9PELO</name>
<organism evidence="1 2">
    <name type="scientific">Caenorhabditis nigoni</name>
    <dbReference type="NCBI Taxonomy" id="1611254"/>
    <lineage>
        <taxon>Eukaryota</taxon>
        <taxon>Metazoa</taxon>
        <taxon>Ecdysozoa</taxon>
        <taxon>Nematoda</taxon>
        <taxon>Chromadorea</taxon>
        <taxon>Rhabditida</taxon>
        <taxon>Rhabditina</taxon>
        <taxon>Rhabditomorpha</taxon>
        <taxon>Rhabditoidea</taxon>
        <taxon>Rhabditidae</taxon>
        <taxon>Peloderinae</taxon>
        <taxon>Caenorhabditis</taxon>
    </lineage>
</organism>
<dbReference type="EMBL" id="PDUG01000002">
    <property type="protein sequence ID" value="PIC44631.1"/>
    <property type="molecule type" value="Genomic_DNA"/>
</dbReference>
<dbReference type="InterPro" id="IPR016024">
    <property type="entry name" value="ARM-type_fold"/>
</dbReference>
<gene>
    <name evidence="1" type="primary">Cnig_chr_II.g4937</name>
    <name evidence="1" type="ORF">B9Z55_004937</name>
</gene>
<protein>
    <submittedName>
        <fullName evidence="1">Uncharacterized protein</fullName>
    </submittedName>
</protein>
<proteinExistence type="predicted"/>
<evidence type="ECO:0000313" key="2">
    <source>
        <dbReference type="Proteomes" id="UP000230233"/>
    </source>
</evidence>
<dbReference type="GO" id="GO:0031462">
    <property type="term" value="C:Cul2-RING ubiquitin ligase complex"/>
    <property type="evidence" value="ECO:0007669"/>
    <property type="project" value="TreeGrafter"/>
</dbReference>
<accession>A0A2G5UYY2</accession>
<dbReference type="PANTHER" id="PTHR12904">
    <property type="match status" value="1"/>
</dbReference>
<dbReference type="SUPFAM" id="SSF48371">
    <property type="entry name" value="ARM repeat"/>
    <property type="match status" value="1"/>
</dbReference>
<dbReference type="SUPFAM" id="SSF52047">
    <property type="entry name" value="RNI-like"/>
    <property type="match status" value="1"/>
</dbReference>
<evidence type="ECO:0000313" key="1">
    <source>
        <dbReference type="EMBL" id="PIC44631.1"/>
    </source>
</evidence>
<dbReference type="InterPro" id="IPR051341">
    <property type="entry name" value="Zyg-11_UBL_adapter"/>
</dbReference>